<organism evidence="1 2">
    <name type="scientific">Denitrovibrio acetiphilus (strain DSM 12809 / NBRC 114555 / N2460)</name>
    <dbReference type="NCBI Taxonomy" id="522772"/>
    <lineage>
        <taxon>Bacteria</taxon>
        <taxon>Pseudomonadati</taxon>
        <taxon>Deferribacterota</taxon>
        <taxon>Deferribacteres</taxon>
        <taxon>Deferribacterales</taxon>
        <taxon>Geovibrionaceae</taxon>
        <taxon>Denitrovibrio</taxon>
    </lineage>
</organism>
<dbReference type="EMBL" id="CP001968">
    <property type="protein sequence ID" value="ADD67326.1"/>
    <property type="molecule type" value="Genomic_DNA"/>
</dbReference>
<evidence type="ECO:0000313" key="2">
    <source>
        <dbReference type="Proteomes" id="UP000002012"/>
    </source>
</evidence>
<name>D4H415_DENA2</name>
<dbReference type="STRING" id="522772.Dacet_0528"/>
<dbReference type="InParanoid" id="D4H415"/>
<protein>
    <submittedName>
        <fullName evidence="1">Uncharacterized protein</fullName>
    </submittedName>
</protein>
<accession>D4H415</accession>
<dbReference type="KEGG" id="dap:Dacet_0528"/>
<dbReference type="Proteomes" id="UP000002012">
    <property type="component" value="Chromosome"/>
</dbReference>
<proteinExistence type="predicted"/>
<evidence type="ECO:0000313" key="1">
    <source>
        <dbReference type="EMBL" id="ADD67326.1"/>
    </source>
</evidence>
<dbReference type="HOGENOM" id="CLU_3327147_0_0_0"/>
<gene>
    <name evidence="1" type="ordered locus">Dacet_0528</name>
</gene>
<dbReference type="PaxDb" id="522772-Dacet_0528"/>
<reference evidence="1 2" key="1">
    <citation type="journal article" date="2010" name="Stand. Genomic Sci.">
        <title>Complete genome sequence of Denitrovibrio acetiphilus type strain (N2460).</title>
        <authorList>
            <person name="Kiss H."/>
            <person name="Lang E."/>
            <person name="Lapidus A."/>
            <person name="Copeland A."/>
            <person name="Nolan M."/>
            <person name="Glavina Del Rio T."/>
            <person name="Chen F."/>
            <person name="Lucas S."/>
            <person name="Tice H."/>
            <person name="Cheng J.F."/>
            <person name="Han C."/>
            <person name="Goodwin L."/>
            <person name="Pitluck S."/>
            <person name="Liolios K."/>
            <person name="Pati A."/>
            <person name="Ivanova N."/>
            <person name="Mavromatis K."/>
            <person name="Chen A."/>
            <person name="Palaniappan K."/>
            <person name="Land M."/>
            <person name="Hauser L."/>
            <person name="Chang Y.J."/>
            <person name="Jeffries C.D."/>
            <person name="Detter J.C."/>
            <person name="Brettin T."/>
            <person name="Spring S."/>
            <person name="Rohde M."/>
            <person name="Goker M."/>
            <person name="Woyke T."/>
            <person name="Bristow J."/>
            <person name="Eisen J.A."/>
            <person name="Markowitz V."/>
            <person name="Hugenholtz P."/>
            <person name="Kyrpides N.C."/>
            <person name="Klenk H.P."/>
        </authorList>
    </citation>
    <scope>NUCLEOTIDE SEQUENCE [LARGE SCALE GENOMIC DNA]</scope>
    <source>
        <strain evidence="2">DSM 12809 / NBRC 114555 / N2460</strain>
    </source>
</reference>
<sequence length="38" mass="4309">MQMDRLFTDAALINALTPCAFNKAYMPKEEFVPAKANF</sequence>
<keyword evidence="2" id="KW-1185">Reference proteome</keyword>
<dbReference type="AlphaFoldDB" id="D4H415"/>